<evidence type="ECO:0000256" key="8">
    <source>
        <dbReference type="SAM" id="Coils"/>
    </source>
</evidence>
<evidence type="ECO:0000259" key="10">
    <source>
        <dbReference type="PROSITE" id="PS50016"/>
    </source>
</evidence>
<dbReference type="InterPro" id="IPR019787">
    <property type="entry name" value="Znf_PHD-finger"/>
</dbReference>
<dbReference type="Gene3D" id="3.40.80.10">
    <property type="entry name" value="Peptidoglycan recognition protein-like"/>
    <property type="match status" value="1"/>
</dbReference>
<keyword evidence="9" id="KW-0812">Transmembrane</keyword>
<accession>A0AB39ZGB0</accession>
<keyword evidence="2" id="KW-0399">Innate immunity</keyword>
<keyword evidence="6" id="KW-0391">Immunity</keyword>
<dbReference type="SUPFAM" id="SSF55846">
    <property type="entry name" value="N-acetylmuramoyl-L-alanine amidase-like"/>
    <property type="match status" value="1"/>
</dbReference>
<evidence type="ECO:0000256" key="9">
    <source>
        <dbReference type="SAM" id="Phobius"/>
    </source>
</evidence>
<dbReference type="GO" id="GO:0008270">
    <property type="term" value="F:zinc ion binding"/>
    <property type="evidence" value="ECO:0007669"/>
    <property type="project" value="UniProtKB-KW"/>
</dbReference>
<feature type="transmembrane region" description="Helical" evidence="9">
    <location>
        <begin position="121"/>
        <end position="140"/>
    </location>
</feature>
<evidence type="ECO:0000256" key="3">
    <source>
        <dbReference type="ARBA" id="ARBA00022723"/>
    </source>
</evidence>
<dbReference type="InterPro" id="IPR001965">
    <property type="entry name" value="Znf_PHD"/>
</dbReference>
<protein>
    <submittedName>
        <fullName evidence="12">Peptidoglycan-recognition protein SD isoform X6</fullName>
    </submittedName>
</protein>
<keyword evidence="5" id="KW-0862">Zinc</keyword>
<dbReference type="InterPro" id="IPR002502">
    <property type="entry name" value="Amidase_domain"/>
</dbReference>
<evidence type="ECO:0000256" key="5">
    <source>
        <dbReference type="ARBA" id="ARBA00022833"/>
    </source>
</evidence>
<keyword evidence="9" id="KW-0472">Membrane</keyword>
<keyword evidence="3" id="KW-0479">Metal-binding</keyword>
<proteinExistence type="inferred from homology"/>
<dbReference type="InterPro" id="IPR015510">
    <property type="entry name" value="PGRP"/>
</dbReference>
<evidence type="ECO:0000256" key="2">
    <source>
        <dbReference type="ARBA" id="ARBA00022588"/>
    </source>
</evidence>
<dbReference type="AlphaFoldDB" id="A0AB39ZGB0"/>
<feature type="coiled-coil region" evidence="8">
    <location>
        <begin position="73"/>
        <end position="100"/>
    </location>
</feature>
<dbReference type="PANTHER" id="PTHR11022">
    <property type="entry name" value="PEPTIDOGLYCAN RECOGNITION PROTEIN"/>
    <property type="match status" value="1"/>
</dbReference>
<dbReference type="SMART" id="SM00249">
    <property type="entry name" value="PHD"/>
    <property type="match status" value="1"/>
</dbReference>
<dbReference type="GO" id="GO:0009253">
    <property type="term" value="P:peptidoglycan catabolic process"/>
    <property type="evidence" value="ECO:0007669"/>
    <property type="project" value="InterPro"/>
</dbReference>
<dbReference type="RefSeq" id="XP_016934721.3">
    <property type="nucleotide sequence ID" value="XM_017079232.4"/>
</dbReference>
<dbReference type="CDD" id="cd06583">
    <property type="entry name" value="PGRP"/>
    <property type="match status" value="1"/>
</dbReference>
<gene>
    <name evidence="12" type="primary">PGRP-LC</name>
</gene>
<dbReference type="GO" id="GO:0005576">
    <property type="term" value="C:extracellular region"/>
    <property type="evidence" value="ECO:0007669"/>
    <property type="project" value="UniProtKB-SubCell"/>
</dbReference>
<dbReference type="GeneID" id="108013389"/>
<dbReference type="InterPro" id="IPR011011">
    <property type="entry name" value="Znf_FYVE_PHD"/>
</dbReference>
<dbReference type="PROSITE" id="PS50016">
    <property type="entry name" value="ZF_PHD_2"/>
    <property type="match status" value="1"/>
</dbReference>
<evidence type="ECO:0000313" key="11">
    <source>
        <dbReference type="Proteomes" id="UP001652628"/>
    </source>
</evidence>
<dbReference type="Gene3D" id="3.30.40.10">
    <property type="entry name" value="Zinc/RING finger domain, C3HC4 (zinc finger)"/>
    <property type="match status" value="1"/>
</dbReference>
<organism evidence="11 12">
    <name type="scientific">Drosophila suzukii</name>
    <name type="common">Spotted-wing drosophila fruit fly</name>
    <dbReference type="NCBI Taxonomy" id="28584"/>
    <lineage>
        <taxon>Eukaryota</taxon>
        <taxon>Metazoa</taxon>
        <taxon>Ecdysozoa</taxon>
        <taxon>Arthropoda</taxon>
        <taxon>Hexapoda</taxon>
        <taxon>Insecta</taxon>
        <taxon>Pterygota</taxon>
        <taxon>Neoptera</taxon>
        <taxon>Endopterygota</taxon>
        <taxon>Diptera</taxon>
        <taxon>Brachycera</taxon>
        <taxon>Muscomorpha</taxon>
        <taxon>Ephydroidea</taxon>
        <taxon>Drosophilidae</taxon>
        <taxon>Drosophila</taxon>
        <taxon>Sophophora</taxon>
    </lineage>
</organism>
<evidence type="ECO:0000256" key="1">
    <source>
        <dbReference type="ARBA" id="ARBA00007553"/>
    </source>
</evidence>
<dbReference type="GO" id="GO:0008745">
    <property type="term" value="F:N-acetylmuramoyl-L-alanine amidase activity"/>
    <property type="evidence" value="ECO:0007669"/>
    <property type="project" value="InterPro"/>
</dbReference>
<comment type="similarity">
    <text evidence="1">Belongs to the N-acetylmuramoyl-L-alanine amidase 2 family.</text>
</comment>
<dbReference type="InterPro" id="IPR013083">
    <property type="entry name" value="Znf_RING/FYVE/PHD"/>
</dbReference>
<dbReference type="Pfam" id="PF01510">
    <property type="entry name" value="Amidase_2"/>
    <property type="match status" value="1"/>
</dbReference>
<reference evidence="12" key="1">
    <citation type="submission" date="2025-08" db="UniProtKB">
        <authorList>
            <consortium name="RefSeq"/>
        </authorList>
    </citation>
    <scope>IDENTIFICATION</scope>
</reference>
<keyword evidence="9" id="KW-1133">Transmembrane helix</keyword>
<dbReference type="PANTHER" id="PTHR11022:SF41">
    <property type="entry name" value="PEPTIDOGLYCAN-RECOGNITION PROTEIN LC-RELATED"/>
    <property type="match status" value="1"/>
</dbReference>
<keyword evidence="4 7" id="KW-0863">Zinc-finger</keyword>
<sequence>MSRNALKICLKCHEMIVDSSGHIQCDNGLCGRFCHRKCSELSEDQLKVLDRVPNLRWKCDICLGKMITGAKLIQCLENSLREHEKRLEILEQSLENRSKLDDPAQPPPLCPFLPNTIGRKAVTITVVFVLSTILLGIVLATTTNLFGKSLNQTDLDVIDNSTLVIVTVAQWGGRPAKNKLATQNLPVNRVVISHTAAEGCESREVCSARVNVVQSFHMDSWDWDHIGYNFLVGGDGRVYEGRGWGYVGAHTKGYNTGTIGVSFIGTFTKQRPNERQLKACQMLLEEGVRLKKLTPKYRLYGHRQLSATESPGEELYKIIQTWPHWSHEI</sequence>
<dbReference type="GO" id="GO:0045087">
    <property type="term" value="P:innate immune response"/>
    <property type="evidence" value="ECO:0007669"/>
    <property type="project" value="UniProtKB-KW"/>
</dbReference>
<dbReference type="Proteomes" id="UP001652628">
    <property type="component" value="Chromosome 3"/>
</dbReference>
<name>A0AB39ZGB0_DROSZ</name>
<dbReference type="SUPFAM" id="SSF57903">
    <property type="entry name" value="FYVE/PHD zinc finger"/>
    <property type="match status" value="1"/>
</dbReference>
<dbReference type="SMART" id="SM00701">
    <property type="entry name" value="PGRP"/>
    <property type="match status" value="1"/>
</dbReference>
<dbReference type="InterPro" id="IPR036505">
    <property type="entry name" value="Amidase/PGRP_sf"/>
</dbReference>
<dbReference type="InterPro" id="IPR006619">
    <property type="entry name" value="PGRP_domain_met/bac"/>
</dbReference>
<evidence type="ECO:0000256" key="4">
    <source>
        <dbReference type="ARBA" id="ARBA00022771"/>
    </source>
</evidence>
<evidence type="ECO:0000256" key="6">
    <source>
        <dbReference type="ARBA" id="ARBA00022859"/>
    </source>
</evidence>
<keyword evidence="11" id="KW-1185">Reference proteome</keyword>
<feature type="domain" description="PHD-type" evidence="10">
    <location>
        <begin position="6"/>
        <end position="65"/>
    </location>
</feature>
<evidence type="ECO:0000256" key="7">
    <source>
        <dbReference type="PROSITE-ProRule" id="PRU00146"/>
    </source>
</evidence>
<dbReference type="SMART" id="SM00644">
    <property type="entry name" value="Ami_2"/>
    <property type="match status" value="1"/>
</dbReference>
<evidence type="ECO:0000313" key="12">
    <source>
        <dbReference type="RefSeq" id="XP_016934721.3"/>
    </source>
</evidence>
<keyword evidence="8" id="KW-0175">Coiled coil</keyword>